<reference evidence="2" key="1">
    <citation type="journal article" date="2014" name="PLoS ONE">
        <title>Transcriptome-Based Identification of ABC Transporters in the Western Tarnished Plant Bug Lygus hesperus.</title>
        <authorList>
            <person name="Hull J.J."/>
            <person name="Chaney K."/>
            <person name="Geib S.M."/>
            <person name="Fabrick J.A."/>
            <person name="Brent C.S."/>
            <person name="Walsh D."/>
            <person name="Lavine L.C."/>
        </authorList>
    </citation>
    <scope>NUCLEOTIDE SEQUENCE</scope>
</reference>
<proteinExistence type="predicted"/>
<name>A0A0A9YC81_LYGHE</name>
<protein>
    <submittedName>
        <fullName evidence="2">Cytosolic Fe-S cluster assembly factor CFD1</fullName>
    </submittedName>
</protein>
<feature type="region of interest" description="Disordered" evidence="1">
    <location>
        <begin position="1"/>
        <end position="22"/>
    </location>
</feature>
<organism evidence="2">
    <name type="scientific">Lygus hesperus</name>
    <name type="common">Western plant bug</name>
    <dbReference type="NCBI Taxonomy" id="30085"/>
    <lineage>
        <taxon>Eukaryota</taxon>
        <taxon>Metazoa</taxon>
        <taxon>Ecdysozoa</taxon>
        <taxon>Arthropoda</taxon>
        <taxon>Hexapoda</taxon>
        <taxon>Insecta</taxon>
        <taxon>Pterygota</taxon>
        <taxon>Neoptera</taxon>
        <taxon>Paraneoptera</taxon>
        <taxon>Hemiptera</taxon>
        <taxon>Heteroptera</taxon>
        <taxon>Panheteroptera</taxon>
        <taxon>Cimicomorpha</taxon>
        <taxon>Miridae</taxon>
        <taxon>Mirini</taxon>
        <taxon>Lygus</taxon>
    </lineage>
</organism>
<feature type="non-terminal residue" evidence="2">
    <location>
        <position position="156"/>
    </location>
</feature>
<sequence>NDIGKGCKDAISRKQHPSSTDTESFISRYKVLEVDFKIFDELTDEIGDLNVNHDADSQIDVVTPYTKYEDMYFAVQAVARSMMFTNPPPPHVSPPSTSSGETPLPQCRLPKIEIEPFDGSIEKWPNFFALYSTLIHNNRSYSKIEKFTHLRSLLRS</sequence>
<feature type="non-terminal residue" evidence="2">
    <location>
        <position position="1"/>
    </location>
</feature>
<evidence type="ECO:0000313" key="2">
    <source>
        <dbReference type="EMBL" id="JAG27110.1"/>
    </source>
</evidence>
<dbReference type="InterPro" id="IPR005312">
    <property type="entry name" value="DUF1759"/>
</dbReference>
<accession>A0A0A9YC81</accession>
<dbReference type="EMBL" id="GBHO01016494">
    <property type="protein sequence ID" value="JAG27110.1"/>
    <property type="molecule type" value="Transcribed_RNA"/>
</dbReference>
<reference evidence="2" key="2">
    <citation type="submission" date="2014-07" db="EMBL/GenBank/DDBJ databases">
        <authorList>
            <person name="Hull J."/>
        </authorList>
    </citation>
    <scope>NUCLEOTIDE SEQUENCE</scope>
</reference>
<gene>
    <name evidence="2" type="primary">CFD1_0</name>
    <name evidence="2" type="ORF">CM83_104150</name>
</gene>
<dbReference type="Pfam" id="PF03564">
    <property type="entry name" value="DUF1759"/>
    <property type="match status" value="1"/>
</dbReference>
<evidence type="ECO:0000256" key="1">
    <source>
        <dbReference type="SAM" id="MobiDB-lite"/>
    </source>
</evidence>
<dbReference type="AlphaFoldDB" id="A0A0A9YC81"/>
<feature type="compositionally biased region" description="Basic and acidic residues" evidence="1">
    <location>
        <begin position="1"/>
        <end position="12"/>
    </location>
</feature>